<gene>
    <name evidence="9" type="ORF">E6Q54_14485</name>
</gene>
<dbReference type="PANTHER" id="PTHR42709">
    <property type="entry name" value="ALKALINE PHOSPHATASE LIKE PROTEIN"/>
    <property type="match status" value="1"/>
</dbReference>
<evidence type="ECO:0000256" key="5">
    <source>
        <dbReference type="ARBA" id="ARBA00022989"/>
    </source>
</evidence>
<dbReference type="PANTHER" id="PTHR42709:SF6">
    <property type="entry name" value="UNDECAPRENYL PHOSPHATE TRANSPORTER A"/>
    <property type="match status" value="1"/>
</dbReference>
<sequence length="225" mass="23802">MQQFVISFGLVAVFALMVAESAGIPISSEATMLLGGALAGGAVAGIHMDLPLVIAAGTAGNLAGSYLGWAAGRYGGRAALRRWGHHRWLNKAHLDRAQRWFARHGAASVFYGRLLPVIRSFISLPAGLAGMRPARFGIYTLLGCLPWTTALAGAGYAIGANWRTVAHSLHSPAALIIAGTLAVLIAAATVFIIRRRRARRAGERSTLLLVEPTSCTGERRPMGDH</sequence>
<evidence type="ECO:0000313" key="10">
    <source>
        <dbReference type="Proteomes" id="UP000321797"/>
    </source>
</evidence>
<accession>A0A5C7XYU6</accession>
<keyword evidence="3" id="KW-1003">Cell membrane</keyword>
<reference evidence="9 10" key="1">
    <citation type="submission" date="2018-09" db="EMBL/GenBank/DDBJ databases">
        <title>Metagenome Assembled Genomes from an Advanced Water Purification Facility.</title>
        <authorList>
            <person name="Stamps B.W."/>
            <person name="Spear J.R."/>
        </authorList>
    </citation>
    <scope>NUCLEOTIDE SEQUENCE [LARGE SCALE GENOMIC DNA]</scope>
    <source>
        <strain evidence="9">Bin_29_2</strain>
    </source>
</reference>
<keyword evidence="5 7" id="KW-1133">Transmembrane helix</keyword>
<comment type="similarity">
    <text evidence="2">Belongs to the DedA family.</text>
</comment>
<feature type="transmembrane region" description="Helical" evidence="7">
    <location>
        <begin position="136"/>
        <end position="159"/>
    </location>
</feature>
<dbReference type="InterPro" id="IPR032816">
    <property type="entry name" value="VTT_dom"/>
</dbReference>
<dbReference type="Pfam" id="PF09335">
    <property type="entry name" value="VTT_dom"/>
    <property type="match status" value="1"/>
</dbReference>
<protein>
    <submittedName>
        <fullName evidence="9">DedA family protein</fullName>
    </submittedName>
</protein>
<name>A0A5C7XYU6_9MYCO</name>
<comment type="caution">
    <text evidence="9">The sequence shown here is derived from an EMBL/GenBank/DDBJ whole genome shotgun (WGS) entry which is preliminary data.</text>
</comment>
<dbReference type="GO" id="GO:0005886">
    <property type="term" value="C:plasma membrane"/>
    <property type="evidence" value="ECO:0007669"/>
    <property type="project" value="UniProtKB-SubCell"/>
</dbReference>
<evidence type="ECO:0000256" key="4">
    <source>
        <dbReference type="ARBA" id="ARBA00022692"/>
    </source>
</evidence>
<proteinExistence type="inferred from homology"/>
<organism evidence="9 10">
    <name type="scientific">Mycolicibacter arupensis</name>
    <dbReference type="NCBI Taxonomy" id="342002"/>
    <lineage>
        <taxon>Bacteria</taxon>
        <taxon>Bacillati</taxon>
        <taxon>Actinomycetota</taxon>
        <taxon>Actinomycetes</taxon>
        <taxon>Mycobacteriales</taxon>
        <taxon>Mycobacteriaceae</taxon>
        <taxon>Mycolicibacter</taxon>
    </lineage>
</organism>
<keyword evidence="4 7" id="KW-0812">Transmembrane</keyword>
<dbReference type="Proteomes" id="UP000321797">
    <property type="component" value="Unassembled WGS sequence"/>
</dbReference>
<dbReference type="RefSeq" id="WP_082108382.1">
    <property type="nucleotide sequence ID" value="NZ_SSGD01000084.1"/>
</dbReference>
<feature type="domain" description="VTT" evidence="8">
    <location>
        <begin position="38"/>
        <end position="156"/>
    </location>
</feature>
<evidence type="ECO:0000256" key="2">
    <source>
        <dbReference type="ARBA" id="ARBA00010792"/>
    </source>
</evidence>
<evidence type="ECO:0000256" key="3">
    <source>
        <dbReference type="ARBA" id="ARBA00022475"/>
    </source>
</evidence>
<comment type="subcellular location">
    <subcellularLocation>
        <location evidence="1">Cell membrane</location>
        <topology evidence="1">Multi-pass membrane protein</topology>
    </subcellularLocation>
</comment>
<evidence type="ECO:0000256" key="6">
    <source>
        <dbReference type="ARBA" id="ARBA00023136"/>
    </source>
</evidence>
<evidence type="ECO:0000256" key="1">
    <source>
        <dbReference type="ARBA" id="ARBA00004651"/>
    </source>
</evidence>
<keyword evidence="6 7" id="KW-0472">Membrane</keyword>
<evidence type="ECO:0000259" key="8">
    <source>
        <dbReference type="Pfam" id="PF09335"/>
    </source>
</evidence>
<feature type="transmembrane region" description="Helical" evidence="7">
    <location>
        <begin position="171"/>
        <end position="193"/>
    </location>
</feature>
<dbReference type="EMBL" id="SSGD01000084">
    <property type="protein sequence ID" value="TXI54506.1"/>
    <property type="molecule type" value="Genomic_DNA"/>
</dbReference>
<dbReference type="InterPro" id="IPR051311">
    <property type="entry name" value="DedA_domain"/>
</dbReference>
<dbReference type="AlphaFoldDB" id="A0A5C7XYU6"/>
<evidence type="ECO:0000313" key="9">
    <source>
        <dbReference type="EMBL" id="TXI54506.1"/>
    </source>
</evidence>
<evidence type="ECO:0000256" key="7">
    <source>
        <dbReference type="SAM" id="Phobius"/>
    </source>
</evidence>